<protein>
    <submittedName>
        <fullName evidence="1">Uncharacterized protein</fullName>
    </submittedName>
</protein>
<dbReference type="RefSeq" id="WP_194263461.1">
    <property type="nucleotide sequence ID" value="NZ_JABCQH010000023.1"/>
</dbReference>
<evidence type="ECO:0000313" key="2">
    <source>
        <dbReference type="Proteomes" id="UP000662701"/>
    </source>
</evidence>
<reference evidence="1" key="1">
    <citation type="submission" date="2020-04" db="EMBL/GenBank/DDBJ databases">
        <authorList>
            <person name="Sombolestani A."/>
        </authorList>
    </citation>
    <scope>NUCLEOTIDE SEQUENCE</scope>
    <source>
        <strain evidence="1">LMG 1745</strain>
    </source>
</reference>
<accession>A0ABR9YZA1</accession>
<sequence length="458" mass="50643">MIWALPPQLVTSEKETFSSIANGTRFGVQPCHVADGLMAVILRIDEAGIDAVSNQIGFTQLSDRKRNELMMLLDDIGAVAPRWGIFPISADPYQGVGNNTPDAESYAMGDGWDGVAELRAALQNAFRNANELRILAGFRYASMAVAELVRSVQCERNERDDALQTCAGELERLKLWSINLDNFHDKWKAELDRIIEDELLSASRRGTGAATTLHEKLSAAIDRWSDQASAAFEQLTLSAQLELGQRARSPSMERLKQLILELTNIEDTPPKSELGKKVFERMGRLGGAFRESFKAYAHFDLGVSLQDAAKHIKEYENSGKTWAEYLQDLGKKKPFANEEAALKASEYVKWGQAMGTIGPIVTQLGGALYEIGGDILSQREANNRAKLREDLRNALRTAVMEVEAEALTSFNEMTSSFLALINKQSAMQIAAKSAFEAQITALEGYSDTLDTLMRDRPV</sequence>
<keyword evidence="2" id="KW-1185">Reference proteome</keyword>
<name>A0ABR9YZA1_9PROT</name>
<evidence type="ECO:0000313" key="1">
    <source>
        <dbReference type="EMBL" id="MBF0889730.1"/>
    </source>
</evidence>
<gene>
    <name evidence="1" type="ORF">HKD19_14420</name>
</gene>
<dbReference type="Proteomes" id="UP000662701">
    <property type="component" value="Unassembled WGS sequence"/>
</dbReference>
<proteinExistence type="predicted"/>
<comment type="caution">
    <text evidence="1">The sequence shown here is derived from an EMBL/GenBank/DDBJ whole genome shotgun (WGS) entry which is preliminary data.</text>
</comment>
<reference evidence="1" key="2">
    <citation type="submission" date="2020-11" db="EMBL/GenBank/DDBJ databases">
        <title>Description of novel Gluconobacter species.</title>
        <authorList>
            <person name="Cleenwerck I."/>
            <person name="Cnockaert M."/>
            <person name="Borremans W."/>
            <person name="Wieme A.D."/>
            <person name="De Vuyst L."/>
            <person name="Vandamme P."/>
        </authorList>
    </citation>
    <scope>NUCLEOTIDE SEQUENCE</scope>
    <source>
        <strain evidence="1">LMG 1745</strain>
    </source>
</reference>
<dbReference type="EMBL" id="JABCQH010000023">
    <property type="protein sequence ID" value="MBF0889730.1"/>
    <property type="molecule type" value="Genomic_DNA"/>
</dbReference>
<organism evidence="1 2">
    <name type="scientific">Gluconobacter cadivus</name>
    <dbReference type="NCBI Taxonomy" id="2728101"/>
    <lineage>
        <taxon>Bacteria</taxon>
        <taxon>Pseudomonadati</taxon>
        <taxon>Pseudomonadota</taxon>
        <taxon>Alphaproteobacteria</taxon>
        <taxon>Acetobacterales</taxon>
        <taxon>Acetobacteraceae</taxon>
        <taxon>Gluconobacter</taxon>
    </lineage>
</organism>